<keyword evidence="4" id="KW-0813">Transport</keyword>
<dbReference type="GO" id="GO:0005795">
    <property type="term" value="C:Golgi stack"/>
    <property type="evidence" value="ECO:0007669"/>
    <property type="project" value="TreeGrafter"/>
</dbReference>
<keyword evidence="4" id="KW-0378">Hydrolase</keyword>
<gene>
    <name evidence="5" type="ORF">BSTOLATCC_MIC17547</name>
</gene>
<reference evidence="5" key="1">
    <citation type="submission" date="2021-09" db="EMBL/GenBank/DDBJ databases">
        <authorList>
            <consortium name="AG Swart"/>
            <person name="Singh M."/>
            <person name="Singh A."/>
            <person name="Seah K."/>
            <person name="Emmerich C."/>
        </authorList>
    </citation>
    <scope>NUCLEOTIDE SEQUENCE</scope>
    <source>
        <strain evidence="5">ATCC30299</strain>
    </source>
</reference>
<sequence length="188" mass="21710">MMTYRAINLPSIELACSNKIFVSPSDYQRLLSQVEKEPIYVEISGFVFIAQSHPAVTEGIAMGKLIRKICHISLIDSFELKIFNSPLFYLGLMNIDVELPQIGPTIEISKRLLENAFRENMNDLVFNQNQILFLRFRNCPLLLTIWKVEGMNLINQEPQIENFQCQRGILHPQTLILFNTRSSNLCLY</sequence>
<dbReference type="PANTHER" id="PTHR23078:SF3">
    <property type="entry name" value="VESICLE-FUSING ATPASE"/>
    <property type="match status" value="1"/>
</dbReference>
<evidence type="ECO:0000256" key="4">
    <source>
        <dbReference type="RuleBase" id="RU367045"/>
    </source>
</evidence>
<dbReference type="EC" id="3.6.4.6" evidence="4"/>
<keyword evidence="4" id="KW-0653">Protein transport</keyword>
<dbReference type="GO" id="GO:0006891">
    <property type="term" value="P:intra-Golgi vesicle-mediated transport"/>
    <property type="evidence" value="ECO:0007669"/>
    <property type="project" value="TreeGrafter"/>
</dbReference>
<comment type="cofactor">
    <cofactor evidence="4">
        <name>Mg(2+)</name>
        <dbReference type="ChEBI" id="CHEBI:18420"/>
    </cofactor>
    <text evidence="4">Binds 1 Mg(2+) ion per subunit.</text>
</comment>
<comment type="catalytic activity">
    <reaction evidence="4">
        <text>ATP + H2O = ADP + phosphate + H(+)</text>
        <dbReference type="Rhea" id="RHEA:13065"/>
        <dbReference type="ChEBI" id="CHEBI:15377"/>
        <dbReference type="ChEBI" id="CHEBI:15378"/>
        <dbReference type="ChEBI" id="CHEBI:30616"/>
        <dbReference type="ChEBI" id="CHEBI:43474"/>
        <dbReference type="ChEBI" id="CHEBI:456216"/>
        <dbReference type="EC" id="3.6.4.6"/>
    </reaction>
</comment>
<keyword evidence="2 4" id="KW-0547">Nucleotide-binding</keyword>
<dbReference type="InterPro" id="IPR029067">
    <property type="entry name" value="CDC48_domain_2-like_sf"/>
</dbReference>
<comment type="caution">
    <text evidence="5">The sequence shown here is derived from an EMBL/GenBank/DDBJ whole genome shotgun (WGS) entry which is preliminary data.</text>
</comment>
<name>A0AAU9J879_9CILI</name>
<proteinExistence type="inferred from homology"/>
<dbReference type="AlphaFoldDB" id="A0AAU9J879"/>
<keyword evidence="4" id="KW-0479">Metal-binding</keyword>
<evidence type="ECO:0000256" key="3">
    <source>
        <dbReference type="ARBA" id="ARBA00022840"/>
    </source>
</evidence>
<evidence type="ECO:0000313" key="5">
    <source>
        <dbReference type="EMBL" id="CAG9316915.1"/>
    </source>
</evidence>
<evidence type="ECO:0000256" key="2">
    <source>
        <dbReference type="ARBA" id="ARBA00022741"/>
    </source>
</evidence>
<organism evidence="5 6">
    <name type="scientific">Blepharisma stoltei</name>
    <dbReference type="NCBI Taxonomy" id="1481888"/>
    <lineage>
        <taxon>Eukaryota</taxon>
        <taxon>Sar</taxon>
        <taxon>Alveolata</taxon>
        <taxon>Ciliophora</taxon>
        <taxon>Postciliodesmatophora</taxon>
        <taxon>Heterotrichea</taxon>
        <taxon>Heterotrichida</taxon>
        <taxon>Blepharismidae</taxon>
        <taxon>Blepharisma</taxon>
    </lineage>
</organism>
<dbReference type="EMBL" id="CAJZBQ010000017">
    <property type="protein sequence ID" value="CAG9316915.1"/>
    <property type="molecule type" value="Genomic_DNA"/>
</dbReference>
<keyword evidence="4" id="KW-0460">Magnesium</keyword>
<comment type="function">
    <text evidence="4">Required for vesicle-mediated transport. Catalyzes the fusion of transport vesicles within the Golgi cisternae. Is also required for transport from the endoplasmic reticulum to the Golgi stack. Seems to function as a fusion protein required for the delivery of cargo proteins to all compartments of the Golgi stack independent of vesicle origin.</text>
</comment>
<keyword evidence="4" id="KW-0931">ER-Golgi transport</keyword>
<comment type="subcellular location">
    <subcellularLocation>
        <location evidence="4">Cytoplasm</location>
    </subcellularLocation>
</comment>
<dbReference type="SUPFAM" id="SSF54585">
    <property type="entry name" value="Cdc48 domain 2-like"/>
    <property type="match status" value="1"/>
</dbReference>
<dbReference type="InterPro" id="IPR039812">
    <property type="entry name" value="Vesicle-fus_ATPase"/>
</dbReference>
<dbReference type="SUPFAM" id="SSF50692">
    <property type="entry name" value="ADC-like"/>
    <property type="match status" value="1"/>
</dbReference>
<dbReference type="Gene3D" id="2.40.40.20">
    <property type="match status" value="1"/>
</dbReference>
<keyword evidence="4" id="KW-0963">Cytoplasm</keyword>
<protein>
    <recommendedName>
        <fullName evidence="4">Vesicle-fusing ATPase</fullName>
        <ecNumber evidence="4">3.6.4.6</ecNumber>
    </recommendedName>
</protein>
<evidence type="ECO:0000256" key="1">
    <source>
        <dbReference type="ARBA" id="ARBA00006914"/>
    </source>
</evidence>
<keyword evidence="3 4" id="KW-0067">ATP-binding</keyword>
<dbReference type="PANTHER" id="PTHR23078">
    <property type="entry name" value="VESICULAR-FUSION PROTEIN NSF"/>
    <property type="match status" value="1"/>
</dbReference>
<dbReference type="GO" id="GO:0046872">
    <property type="term" value="F:metal ion binding"/>
    <property type="evidence" value="ECO:0007669"/>
    <property type="project" value="UniProtKB-UniRule"/>
</dbReference>
<dbReference type="GO" id="GO:0005524">
    <property type="term" value="F:ATP binding"/>
    <property type="evidence" value="ECO:0007669"/>
    <property type="project" value="UniProtKB-UniRule"/>
</dbReference>
<accession>A0AAU9J879</accession>
<keyword evidence="6" id="KW-1185">Reference proteome</keyword>
<dbReference type="GO" id="GO:0043001">
    <property type="term" value="P:Golgi to plasma membrane protein transport"/>
    <property type="evidence" value="ECO:0007669"/>
    <property type="project" value="TreeGrafter"/>
</dbReference>
<dbReference type="Gene3D" id="3.10.330.10">
    <property type="match status" value="1"/>
</dbReference>
<evidence type="ECO:0000313" key="6">
    <source>
        <dbReference type="Proteomes" id="UP001162131"/>
    </source>
</evidence>
<dbReference type="Proteomes" id="UP001162131">
    <property type="component" value="Unassembled WGS sequence"/>
</dbReference>
<comment type="similarity">
    <text evidence="1 4">Belongs to the AAA ATPase family.</text>
</comment>
<dbReference type="GO" id="GO:0016887">
    <property type="term" value="F:ATP hydrolysis activity"/>
    <property type="evidence" value="ECO:0007669"/>
    <property type="project" value="InterPro"/>
</dbReference>
<dbReference type="InterPro" id="IPR009010">
    <property type="entry name" value="Asp_de-COase-like_dom_sf"/>
</dbReference>
<dbReference type="GO" id="GO:0035494">
    <property type="term" value="P:SNARE complex disassembly"/>
    <property type="evidence" value="ECO:0007669"/>
    <property type="project" value="InterPro"/>
</dbReference>